<evidence type="ECO:0000313" key="2">
    <source>
        <dbReference type="EMBL" id="MFC4558653.1"/>
    </source>
</evidence>
<evidence type="ECO:0000256" key="1">
    <source>
        <dbReference type="SAM" id="MobiDB-lite"/>
    </source>
</evidence>
<name>A0ABV9DKP4_9BACI</name>
<gene>
    <name evidence="2" type="ORF">ACFO3D_10575</name>
</gene>
<sequence>MMKIGRLMSKVFALIAILFVTFQPVMVPVVYAVDSWTGKTWSGDPWEGNPWEGNPWDGSRLEWEGDPWIGKSTEGETWSGKMTDGDSWAGDGTDGASTDGQDWTGYDWESVPWYLKGWNQTGFNGESWNQKGWIGNGSSGNPWLNSGWEGNGTAGNPWLNPSWTGLYGPDSPWMMYGQNGYGTIGNPWAIPGWSGNETLAESGIPEIPNFYDTEGFQIGEYVVKDIINGQAQFINAAMIYQEKMAAGEDVKFGVGSARKMFGNMVVNGMKLGVGSNFITDAYDTATHVEDGINAVSDFQKARDLKRLANAGNVAEAADDLTDAVNAGDTLSDISNTTGKMGALSKLNVGVAALGTGVSAVKTYNSIDNAVETFNSDATGAEKTSAAADVGANLGDTLMNAGIVTSAIPGGQVIGAGMAAAGAGLWVISKGVKLFANNWKGSLGSTAKSLAKKAGNAIKDGAKKAWDTVTGWFS</sequence>
<comment type="caution">
    <text evidence="2">The sequence shown here is derived from an EMBL/GenBank/DDBJ whole genome shotgun (WGS) entry which is preliminary data.</text>
</comment>
<organism evidence="2 3">
    <name type="scientific">Virgibacillus kekensis</name>
    <dbReference type="NCBI Taxonomy" id="202261"/>
    <lineage>
        <taxon>Bacteria</taxon>
        <taxon>Bacillati</taxon>
        <taxon>Bacillota</taxon>
        <taxon>Bacilli</taxon>
        <taxon>Bacillales</taxon>
        <taxon>Bacillaceae</taxon>
        <taxon>Virgibacillus</taxon>
    </lineage>
</organism>
<feature type="region of interest" description="Disordered" evidence="1">
    <location>
        <begin position="72"/>
        <end position="103"/>
    </location>
</feature>
<protein>
    <submittedName>
        <fullName evidence="2">Uncharacterized protein</fullName>
    </submittedName>
</protein>
<evidence type="ECO:0000313" key="3">
    <source>
        <dbReference type="Proteomes" id="UP001595989"/>
    </source>
</evidence>
<dbReference type="Proteomes" id="UP001595989">
    <property type="component" value="Unassembled WGS sequence"/>
</dbReference>
<feature type="compositionally biased region" description="Low complexity" evidence="1">
    <location>
        <begin position="89"/>
        <end position="102"/>
    </location>
</feature>
<keyword evidence="3" id="KW-1185">Reference proteome</keyword>
<proteinExistence type="predicted"/>
<dbReference type="EMBL" id="JBHSFU010000005">
    <property type="protein sequence ID" value="MFC4558653.1"/>
    <property type="molecule type" value="Genomic_DNA"/>
</dbReference>
<reference evidence="3" key="1">
    <citation type="journal article" date="2019" name="Int. J. Syst. Evol. Microbiol.">
        <title>The Global Catalogue of Microorganisms (GCM) 10K type strain sequencing project: providing services to taxonomists for standard genome sequencing and annotation.</title>
        <authorList>
            <consortium name="The Broad Institute Genomics Platform"/>
            <consortium name="The Broad Institute Genome Sequencing Center for Infectious Disease"/>
            <person name="Wu L."/>
            <person name="Ma J."/>
        </authorList>
    </citation>
    <scope>NUCLEOTIDE SEQUENCE [LARGE SCALE GENOMIC DNA]</scope>
    <source>
        <strain evidence="3">CGMCC 4.7426</strain>
    </source>
</reference>
<accession>A0ABV9DKP4</accession>